<gene>
    <name evidence="2" type="ORF">B0T19DRAFT_431205</name>
</gene>
<accession>A0AAE0I9F7</accession>
<name>A0AAE0I9F7_9PEZI</name>
<feature type="transmembrane region" description="Helical" evidence="1">
    <location>
        <begin position="104"/>
        <end position="122"/>
    </location>
</feature>
<proteinExistence type="predicted"/>
<reference evidence="2" key="1">
    <citation type="journal article" date="2023" name="Mol. Phylogenet. Evol.">
        <title>Genome-scale phylogeny and comparative genomics of the fungal order Sordariales.</title>
        <authorList>
            <person name="Hensen N."/>
            <person name="Bonometti L."/>
            <person name="Westerberg I."/>
            <person name="Brannstrom I.O."/>
            <person name="Guillou S."/>
            <person name="Cros-Aarteil S."/>
            <person name="Calhoun S."/>
            <person name="Haridas S."/>
            <person name="Kuo A."/>
            <person name="Mondo S."/>
            <person name="Pangilinan J."/>
            <person name="Riley R."/>
            <person name="LaButti K."/>
            <person name="Andreopoulos B."/>
            <person name="Lipzen A."/>
            <person name="Chen C."/>
            <person name="Yan M."/>
            <person name="Daum C."/>
            <person name="Ng V."/>
            <person name="Clum A."/>
            <person name="Steindorff A."/>
            <person name="Ohm R.A."/>
            <person name="Martin F."/>
            <person name="Silar P."/>
            <person name="Natvig D.O."/>
            <person name="Lalanne C."/>
            <person name="Gautier V."/>
            <person name="Ament-Velasquez S.L."/>
            <person name="Kruys A."/>
            <person name="Hutchinson M.I."/>
            <person name="Powell A.J."/>
            <person name="Barry K."/>
            <person name="Miller A.N."/>
            <person name="Grigoriev I.V."/>
            <person name="Debuchy R."/>
            <person name="Gladieux P."/>
            <person name="Hiltunen Thoren M."/>
            <person name="Johannesson H."/>
        </authorList>
    </citation>
    <scope>NUCLEOTIDE SEQUENCE</scope>
    <source>
        <strain evidence="2">SMH4131-1</strain>
    </source>
</reference>
<keyword evidence="1" id="KW-0812">Transmembrane</keyword>
<dbReference type="Proteomes" id="UP001286456">
    <property type="component" value="Unassembled WGS sequence"/>
</dbReference>
<sequence>MIPRRERMHGMRAWNSCRWTDGCFSILIEPRARRYTPTFYFLVLGTTGGGFVRVGPWGVIIIITFVSLNTRHGHYTMMGSLHCLNSKEVSQGLSVGLDSGRCAIFVYSTTLSNIGCMYLHNLKR</sequence>
<keyword evidence="1" id="KW-1133">Transmembrane helix</keyword>
<keyword evidence="1" id="KW-0472">Membrane</keyword>
<evidence type="ECO:0000313" key="2">
    <source>
        <dbReference type="EMBL" id="KAK3321007.1"/>
    </source>
</evidence>
<keyword evidence="3" id="KW-1185">Reference proteome</keyword>
<evidence type="ECO:0000256" key="1">
    <source>
        <dbReference type="SAM" id="Phobius"/>
    </source>
</evidence>
<organism evidence="2 3">
    <name type="scientific">Cercophora scortea</name>
    <dbReference type="NCBI Taxonomy" id="314031"/>
    <lineage>
        <taxon>Eukaryota</taxon>
        <taxon>Fungi</taxon>
        <taxon>Dikarya</taxon>
        <taxon>Ascomycota</taxon>
        <taxon>Pezizomycotina</taxon>
        <taxon>Sordariomycetes</taxon>
        <taxon>Sordariomycetidae</taxon>
        <taxon>Sordariales</taxon>
        <taxon>Lasiosphaeriaceae</taxon>
        <taxon>Cercophora</taxon>
    </lineage>
</organism>
<protein>
    <submittedName>
        <fullName evidence="2">Uncharacterized protein</fullName>
    </submittedName>
</protein>
<feature type="transmembrane region" description="Helical" evidence="1">
    <location>
        <begin position="39"/>
        <end position="68"/>
    </location>
</feature>
<dbReference type="EMBL" id="JAUEPO010000005">
    <property type="protein sequence ID" value="KAK3321007.1"/>
    <property type="molecule type" value="Genomic_DNA"/>
</dbReference>
<reference evidence="2" key="2">
    <citation type="submission" date="2023-06" db="EMBL/GenBank/DDBJ databases">
        <authorList>
            <consortium name="Lawrence Berkeley National Laboratory"/>
            <person name="Haridas S."/>
            <person name="Hensen N."/>
            <person name="Bonometti L."/>
            <person name="Westerberg I."/>
            <person name="Brannstrom I.O."/>
            <person name="Guillou S."/>
            <person name="Cros-Aarteil S."/>
            <person name="Calhoun S."/>
            <person name="Kuo A."/>
            <person name="Mondo S."/>
            <person name="Pangilinan J."/>
            <person name="Riley R."/>
            <person name="Labutti K."/>
            <person name="Andreopoulos B."/>
            <person name="Lipzen A."/>
            <person name="Chen C."/>
            <person name="Yanf M."/>
            <person name="Daum C."/>
            <person name="Ng V."/>
            <person name="Clum A."/>
            <person name="Steindorff A."/>
            <person name="Ohm R."/>
            <person name="Martin F."/>
            <person name="Silar P."/>
            <person name="Natvig D."/>
            <person name="Lalanne C."/>
            <person name="Gautier V."/>
            <person name="Ament-Velasquez S.L."/>
            <person name="Kruys A."/>
            <person name="Hutchinson M.I."/>
            <person name="Powell A.J."/>
            <person name="Barry K."/>
            <person name="Miller A.N."/>
            <person name="Grigoriev I.V."/>
            <person name="Debuchy R."/>
            <person name="Gladieux P."/>
            <person name="Thoren M.H."/>
            <person name="Johannesson H."/>
        </authorList>
    </citation>
    <scope>NUCLEOTIDE SEQUENCE</scope>
    <source>
        <strain evidence="2">SMH4131-1</strain>
    </source>
</reference>
<dbReference type="AlphaFoldDB" id="A0AAE0I9F7"/>
<comment type="caution">
    <text evidence="2">The sequence shown here is derived from an EMBL/GenBank/DDBJ whole genome shotgun (WGS) entry which is preliminary data.</text>
</comment>
<evidence type="ECO:0000313" key="3">
    <source>
        <dbReference type="Proteomes" id="UP001286456"/>
    </source>
</evidence>